<feature type="compositionally biased region" description="Low complexity" evidence="1">
    <location>
        <begin position="122"/>
        <end position="133"/>
    </location>
</feature>
<feature type="compositionally biased region" description="Polar residues" evidence="1">
    <location>
        <begin position="77"/>
        <end position="88"/>
    </location>
</feature>
<evidence type="ECO:0000256" key="1">
    <source>
        <dbReference type="SAM" id="MobiDB-lite"/>
    </source>
</evidence>
<reference evidence="3" key="1">
    <citation type="submission" date="2022-11" db="UniProtKB">
        <authorList>
            <consortium name="WormBaseParasite"/>
        </authorList>
    </citation>
    <scope>IDENTIFICATION</scope>
</reference>
<evidence type="ECO:0000313" key="2">
    <source>
        <dbReference type="Proteomes" id="UP000887566"/>
    </source>
</evidence>
<feature type="compositionally biased region" description="Basic residues" evidence="1">
    <location>
        <begin position="1"/>
        <end position="14"/>
    </location>
</feature>
<evidence type="ECO:0000313" key="3">
    <source>
        <dbReference type="WBParaSite" id="PSAMB.scaffold2335size23776.g17605.t1"/>
    </source>
</evidence>
<protein>
    <submittedName>
        <fullName evidence="3">Uncharacterized protein</fullName>
    </submittedName>
</protein>
<sequence>MGKGKGRGRSKKKKETAVELPLLHKTENERTSDNKLAQAAGNAQTSLIAHLGAQAYNVPDGTVSTNNADRDKPSVDPNGQQDTFNSHNYDGRNVSGVVSARIVVQGDYHAYSHDPRQPPPTFSSTTSQPSAEDQQQEQDIEELKTQPGNGKLDADPSEPINSQRGAPPLTVKLSIRE</sequence>
<accession>A0A914VSS8</accession>
<organism evidence="2 3">
    <name type="scientific">Plectus sambesii</name>
    <dbReference type="NCBI Taxonomy" id="2011161"/>
    <lineage>
        <taxon>Eukaryota</taxon>
        <taxon>Metazoa</taxon>
        <taxon>Ecdysozoa</taxon>
        <taxon>Nematoda</taxon>
        <taxon>Chromadorea</taxon>
        <taxon>Plectida</taxon>
        <taxon>Plectina</taxon>
        <taxon>Plectoidea</taxon>
        <taxon>Plectidae</taxon>
        <taxon>Plectus</taxon>
    </lineage>
</organism>
<dbReference type="Proteomes" id="UP000887566">
    <property type="component" value="Unplaced"/>
</dbReference>
<dbReference type="AlphaFoldDB" id="A0A914VSS8"/>
<name>A0A914VSS8_9BILA</name>
<feature type="region of interest" description="Disordered" evidence="1">
    <location>
        <begin position="1"/>
        <end position="39"/>
    </location>
</feature>
<keyword evidence="2" id="KW-1185">Reference proteome</keyword>
<dbReference type="WBParaSite" id="PSAMB.scaffold2335size23776.g17605.t1">
    <property type="protein sequence ID" value="PSAMB.scaffold2335size23776.g17605.t1"/>
    <property type="gene ID" value="PSAMB.scaffold2335size23776.g17605"/>
</dbReference>
<feature type="region of interest" description="Disordered" evidence="1">
    <location>
        <begin position="57"/>
        <end position="93"/>
    </location>
</feature>
<feature type="compositionally biased region" description="Basic and acidic residues" evidence="1">
    <location>
        <begin position="22"/>
        <end position="33"/>
    </location>
</feature>
<proteinExistence type="predicted"/>
<feature type="region of interest" description="Disordered" evidence="1">
    <location>
        <begin position="108"/>
        <end position="177"/>
    </location>
</feature>